<evidence type="ECO:0000256" key="1">
    <source>
        <dbReference type="SAM" id="MobiDB-lite"/>
    </source>
</evidence>
<evidence type="ECO:0000313" key="5">
    <source>
        <dbReference type="Proteomes" id="UP000033651"/>
    </source>
</evidence>
<dbReference type="OrthoDB" id="218680at2"/>
<dbReference type="PATRIC" id="fig|345309.4.peg.1415"/>
<dbReference type="Pfam" id="PF05860">
    <property type="entry name" value="TPS"/>
    <property type="match status" value="1"/>
</dbReference>
<dbReference type="RefSeq" id="WP_045829512.1">
    <property type="nucleotide sequence ID" value="NZ_JZRB01000021.1"/>
</dbReference>
<dbReference type="InterPro" id="IPR050909">
    <property type="entry name" value="Bact_Autotransporter_VF"/>
</dbReference>
<comment type="caution">
    <text evidence="4">The sequence shown here is derived from an EMBL/GenBank/DDBJ whole genome shotgun (WGS) entry which is preliminary data.</text>
</comment>
<dbReference type="InterPro" id="IPR011050">
    <property type="entry name" value="Pectin_lyase_fold/virulence"/>
</dbReference>
<dbReference type="EMBL" id="JZRB01000021">
    <property type="protein sequence ID" value="KJV33767.1"/>
    <property type="molecule type" value="Genomic_DNA"/>
</dbReference>
<dbReference type="SMART" id="SM00912">
    <property type="entry name" value="Haemagg_act"/>
    <property type="match status" value="1"/>
</dbReference>
<keyword evidence="2" id="KW-0732">Signal</keyword>
<proteinExistence type="predicted"/>
<gene>
    <name evidence="4" type="ORF">VI08_10390</name>
</gene>
<dbReference type="InterPro" id="IPR008638">
    <property type="entry name" value="FhaB/CdiA-like_TPS"/>
</dbReference>
<keyword evidence="5" id="KW-1185">Reference proteome</keyword>
<dbReference type="NCBIfam" id="TIGR01901">
    <property type="entry name" value="adhes_NPXG"/>
    <property type="match status" value="1"/>
</dbReference>
<evidence type="ECO:0000313" key="4">
    <source>
        <dbReference type="EMBL" id="KJV33767.1"/>
    </source>
</evidence>
<feature type="region of interest" description="Disordered" evidence="1">
    <location>
        <begin position="2744"/>
        <end position="2768"/>
    </location>
</feature>
<dbReference type="PANTHER" id="PTHR12338:SF5">
    <property type="entry name" value="ANTIGEN 43-RELATED"/>
    <property type="match status" value="1"/>
</dbReference>
<feature type="domain" description="Filamentous haemagglutinin FhaB/tRNA nuclease CdiA-like TPS" evidence="3">
    <location>
        <begin position="147"/>
        <end position="261"/>
    </location>
</feature>
<name>A0A0F3KS27_9GAMM</name>
<dbReference type="Pfam" id="PF12545">
    <property type="entry name" value="DUF3739"/>
    <property type="match status" value="1"/>
</dbReference>
<accession>A0A0F3KS27</accession>
<dbReference type="Gene3D" id="2.160.20.10">
    <property type="entry name" value="Single-stranded right-handed beta-helix, Pectin lyase-like"/>
    <property type="match status" value="2"/>
</dbReference>
<feature type="chain" id="PRO_5002463083" description="Filamentous haemagglutinin FhaB/tRNA nuclease CdiA-like TPS domain-containing protein" evidence="2">
    <location>
        <begin position="44"/>
        <end position="4274"/>
    </location>
</feature>
<organism evidence="4 5">
    <name type="scientific">Luteibacter yeojuensis</name>
    <dbReference type="NCBI Taxonomy" id="345309"/>
    <lineage>
        <taxon>Bacteria</taxon>
        <taxon>Pseudomonadati</taxon>
        <taxon>Pseudomonadota</taxon>
        <taxon>Gammaproteobacteria</taxon>
        <taxon>Lysobacterales</taxon>
        <taxon>Rhodanobacteraceae</taxon>
        <taxon>Luteibacter</taxon>
    </lineage>
</organism>
<protein>
    <recommendedName>
        <fullName evidence="3">Filamentous haemagglutinin FhaB/tRNA nuclease CdiA-like TPS domain-containing protein</fullName>
    </recommendedName>
</protein>
<dbReference type="PANTHER" id="PTHR12338">
    <property type="entry name" value="AUTOTRANSPORTER"/>
    <property type="match status" value="1"/>
</dbReference>
<evidence type="ECO:0000256" key="2">
    <source>
        <dbReference type="SAM" id="SignalP"/>
    </source>
</evidence>
<evidence type="ECO:0000259" key="3">
    <source>
        <dbReference type="SMART" id="SM00912"/>
    </source>
</evidence>
<dbReference type="InterPro" id="IPR012334">
    <property type="entry name" value="Pectin_lyas_fold"/>
</dbReference>
<dbReference type="InterPro" id="IPR021026">
    <property type="entry name" value="Filamn_hemagglutn_DUF3739"/>
</dbReference>
<feature type="signal peptide" evidence="2">
    <location>
        <begin position="1"/>
        <end position="43"/>
    </location>
</feature>
<feature type="region of interest" description="Disordered" evidence="1">
    <location>
        <begin position="4232"/>
        <end position="4251"/>
    </location>
</feature>
<dbReference type="Proteomes" id="UP000033651">
    <property type="component" value="Unassembled WGS sequence"/>
</dbReference>
<sequence length="4274" mass="433502">MIIRRLPATPRRNAAVAPRPTLRRRAMCQLIAVALFGGGAAHAATPPAFSQAWFAAKQQQAATAPAQAPGGGNNVVSYTPGTALQQQRVQQSITNLNNAAAALAAQMQQQKEAQAAAVQLVSTVPNGLGEGALKPSAGIAADPTQWQNALKPTDTVAAGKHTVEVKQTAKKAILTWDSFNVGRDTTLYFNQAGGNLSGGGNDWIALNRVNDPTAKPSQILGAMKAEGTVYVLNRNGVVFGQGAQVNTRSLLASSMNLFSDDLKTSNNTFLTSGLSDSARISQPVLLANTSAQGSGDIVVEKGASLTGGSDGFILLAAPRIANHGAIVADDGQVFLGSAPVFNTASNDGQLNLVGYSYGEQVPADQGIDNTGLIQARRGTITVAGPRVNQDGVVVASTSISRPGSIALQADGAGFPGPLELGKGSVTAVLPEKDGATTSSTADADKVFVPGKVALSGLNVTLDNGALVEVPGGKVTVAAIQAASPSFGLGRIYVDAGATIDVSGLANVELPMSALLVSIPRIGQNELADAPLLRNGFLYRQKNVLIDSTVSGTRADGLDWIGSPILNAKGYVENMPRDISQMLTGGGSVTLDGYEVVTRTGSHIGLDGGYLAYQSGWINTPNLLGADGRIYNIASADPDVAYVGFAGQFTADHARWGVSQTYNSPLLGGARRYQEGFVKGAHAGTLTVHAQSMAMDGEVTAAATPGTQQTSDGTQPGGGIFILDHLTTSTPPGFGAGVRLQQSAQTLESLLPGFDRDTSWSDLDVAAGADAPWMVVSADKLRNAGFDVVNISVPGAAFEETAGTTLAVGPGGGVSITAGGIDVFGGIAAPAGTVSLQAANTSGFNTLAQPGVWLHDGAVVSARGQWVNDTGADATQLRGSRWIDGGTVSIGTQTDNHVSAVDDDTGSIRLDAGSTIDVSGGGYVDTHGNVLLDHGVPAGRGGDVSLQLYLYGQNEFAWRPVPPAFDHARIALDGTVSGFGFAGGGALTLRAIDIQVGGDPSALPLANGLWLPASFFTGQGFSRYNLDGVTDVSVAAGEHVVVKQANLLGDIDALRTLPSDSDLYVAPGVAGAGYLDDWQRWATRGTAAAALPGLTLKAGDYINWAISESASSGPRVVPGVSGTVLIGAGATVDVDAAGIIDLSSYHNVIVDGSLATHGGTIALSTNEPFADTGLASWLRLGAAGSLDVSGTALVDTHAAAANSASGRVVPRTGEVLAGGTVSMAGPDETFIVADDGSRIDVAGASATFDLPVASQRLNGDTGSVVPTSVWSDAGSIRLGASAGLYLGAALQAHGGAVEAEGGSLQVLALNRDDPSAVVRPRGILVNQSAGAKPSFASSVDMPGDADGTLAFAADVLDGSGISSLLLGPEAGPLGTYDAILPVAFSGDVAIEASRQVAINAASVLALPAGATGMTAPANYVQGAGHVSIRAPYVQLTGVSPSPVALAGAGILDVAAANIDLGGMVNLQGWKQARFQADDDLRFTFPPYLPPDGAQAPAGMLFSTGDLTFAAGQVYPASAYRFAIDANASGFTDADGNGWETHVTFLPAGTALPPPLSAGGSLLVSADHIVQQGTLRVPSGSLVLGTADPSADAAAFGLATGLPALASTRSVHLATGSVTSVSLDGVTVPYGNTVDGVDWRYAVVSNQTAPVVSAPPGKQVAVQGSAVALDAGATIDLHGGGGLQASEFVPGVGGTRDLLATAPNGATAYAILPGPQGKLAANDISMQASGTAMPGAGRQVYLDGVPGLAAGYYTLLPARYATLPGAMRIYQDTTSRDALPGRVAAFADGSYAVGGYYGDALTGARDARTTTFVVQSAPVWQQYSQYRLTDSGTFFSAAAAKKGQVTPPLPVDAGRLQISASQALVLGATLDATPATGGRTSQVDIAGQAIQILGASDTARDGYLGIAADGLSTLGAGSLLIGGARHDAADGAHVDVSAQGILVSNDASHPLAGQEIILVTGAGGDGITLEDGSVVAARGDGNPVASQPLVFGRDAGTDASGNAVAALDGSGALLRVSQNGAASVTRLGLPAAPTGGALTIGAGATVAGGAALTLDATGRVRADESAVLSGNAIDATASRIAFVGAGAAGPDDGLAIGPTTLAQWRGADTVSLRSRGSIDFLGTQAIDIDNRLTLSAGALRGDGSDIGIHAGTVAFGNELGAAAGEALGGAGTLRIDASEIDFGQGTATLRGFDAFDASATTGFVGTAQGGIDFGNAAVNLVAPVFVADGGAATTLATTGAMRLQGGAGAALTRDGLGGSLALRAADIDVGMDLKAPAGALSFAATQGGVHVASGATLDAAGVAKQFFDTAAYAPGGRIGIVATGDIAIDEGASIRYAGAADAGDAGAFSAVAGGNLRLGGTYDGRAAQGYRGGYLTLGTGGALDLDAVASLAAASGATGLVDITSGQGDLALSAGHVLKAGKVYLYANGGTARIAGTVDASSPAGSHIEVWGRQGVDIAGTLDAHVTTPEQRGGDVVLGTTGTTTGALDPVYGYEQVARGDAGYIHVGPAAVINVAGGADTEFAGGKVSLRAPLLADGDVPVTIDNPESIRGARDVTVEPYAVWSTTDAPTDAARHFDGVIDPAGWFAADGTTMVPGTWTDEKGAALPAPADLAQQADYLTRYYFTPDAINTDHAGFFGYAGGDAANGPGTLMGFVGQPGFTFGDRFAGIANVHVRPGIELRNPADGTNRGDIEVVTNWNLGAGTTDADGKPRLAYRFNGEAPILTVRASGNLDLKASITDGFYQQNNGAQLNDPPKDDDGGGAPDDPQYDAALASYQAVQAYLDANAAWNGTIKLSEGDAANGDTPGGGTADISKDPFYQPVTAPAKAQEDNYYVNYQGYINEVGTDQTGLWAFYFVQQNSGPGFLAPHPLSADIPPAPQPADFGSYDDYNNEYTNWLLGNFGFGNHPTDTPSPLLAPVDANYAAWTTNYTTYLSGHLNYFLNVLFSTVSPSGGTALFYAPYAPKLSPRPTTPTNPAYAAALAGYQKAQVYLDANSAWNGTIKLSDGDAANGDTPGGGVADISKDPYYQPLVAPALKQTDQYYTNYQKYINEVGDDQTGLWAFYFVQQNSGPGFLAIHPLSADIPAAPQPAGYANYTDYSNDYSNWLLGNFGFGAHPTDTPSPLLLPVDTDYAAWSANYDTYINGHLNYFLNVLFSTASPSGGTALFYAPFAPRNDADTSAPPAIAYGKPGPNNTPSNMPTYGNATSLASATLLGGPSTSYRLVAGADAGGVDPLGTSLASQAQVTLDGHFAVKDTVTDPAVVTPNGPLTGKTLLMPTTVRTGTGSIDVASAGDIRWLDTAAPATLYTAGEPAPGTDAGTNVRVLRPAEAASDEPTRYQLDMLVNDLVNPDHAGDIRLRAGGDIEGIQTLVDADGSQTKDRPGDAVSQYWWQWLQVGNAADGSRSSIAFANFRQGVMSAGGDVSVDAGGNISELSVSLPTTSYKDASLASVTTVGGGDLSVHAGGDILSGTYLVARGTGDIRADGALAASPAMSHVDAGYDTGTGDLTMAVAPLFAMQDGRVSVSARQGIDIGGVYDPSYFRLGVNRLAVTDSQPYSTTSSFQATSASGDVIFASLFAAGYLFSGNVPFAAAGIAGPVLPATLGLSALGGSVEVRNAGLLFPSPTGNLTLLAADRLAFNASSADSWGQDGPTPYFGLIDSAPDQMPSLLAPMPQGPIPWVGTDTRQQENAAFHEPDALHADDTTPIRLYALGGDIVNGENGVGAFFTNEVTLFLPKQADIRAGRDIVNLSLVGQHARRDDITHISAGRDIYDAPYALAVVQRYPWQTTIAPSLLLGGPGTLVVDAGRDIGPFTSQADVAPLGGNGQSYPTGIQAIGNLYNPYLPHESADVLVNFGVGPGVDTASFVARYMDGVDGLPSLVPDLVAFMQKRIAGQATATGHATDDTVAPLSPAEARALFASEPEIVQRLFAQTELFKLLAQVGADYNDASSPYAGQYARGYAALGSMFPASLGYTANGAGQGGLNGTADTVNTGDLDIRSSTIQTQQGGNVTLLGPGGQALIGSTAAPARYVDAQGNVLAGPNSMGLLTLENGDINVFTDRSLLLAQSRVLTERGGDVTVWSSNGDINAGQGAKTSSEIPPPTFLCDIDAWCRVDARGQVSGAGIATLQTVEGAPPGNAYLVAPRGTVDAGDAGIRVSGNLVIAAARVANADNIQVKGDAIGIPVTAAVNIGALNAASAAATAASQAAEDVVRKQQSDARDKAPSEISVRVLRDGDNTSSVAPGSAYDNASPVQVLGGSEANAKLTDAERRALRRM</sequence>
<dbReference type="SUPFAM" id="SSF51126">
    <property type="entry name" value="Pectin lyase-like"/>
    <property type="match status" value="1"/>
</dbReference>
<reference evidence="4 5" key="1">
    <citation type="submission" date="2015-03" db="EMBL/GenBank/DDBJ databases">
        <title>Draft genome sequence of Luteibacter yeojuensis strain SU11.</title>
        <authorList>
            <person name="Sulaiman J."/>
            <person name="Priya K."/>
            <person name="Chan K.-G."/>
        </authorList>
    </citation>
    <scope>NUCLEOTIDE SEQUENCE [LARGE SCALE GENOMIC DNA]</scope>
    <source>
        <strain evidence="4 5">SU11</strain>
    </source>
</reference>